<gene>
    <name evidence="1" type="ORF">A3G50_02940</name>
</gene>
<dbReference type="EMBL" id="MFKM01000037">
    <property type="protein sequence ID" value="OGG42827.1"/>
    <property type="molecule type" value="Genomic_DNA"/>
</dbReference>
<name>A0A1F6C225_9BACT</name>
<reference evidence="1 2" key="1">
    <citation type="journal article" date="2016" name="Nat. Commun.">
        <title>Thousands of microbial genomes shed light on interconnected biogeochemical processes in an aquifer system.</title>
        <authorList>
            <person name="Anantharaman K."/>
            <person name="Brown C.T."/>
            <person name="Hug L.A."/>
            <person name="Sharon I."/>
            <person name="Castelle C.J."/>
            <person name="Probst A.J."/>
            <person name="Thomas B.C."/>
            <person name="Singh A."/>
            <person name="Wilkins M.J."/>
            <person name="Karaoz U."/>
            <person name="Brodie E.L."/>
            <person name="Williams K.H."/>
            <person name="Hubbard S.S."/>
            <person name="Banfield J.F."/>
        </authorList>
    </citation>
    <scope>NUCLEOTIDE SEQUENCE [LARGE SCALE GENOMIC DNA]</scope>
</reference>
<proteinExistence type="predicted"/>
<accession>A0A1F6C225</accession>
<protein>
    <submittedName>
        <fullName evidence="1">Uncharacterized protein</fullName>
    </submittedName>
</protein>
<evidence type="ECO:0000313" key="2">
    <source>
        <dbReference type="Proteomes" id="UP000176633"/>
    </source>
</evidence>
<dbReference type="AlphaFoldDB" id="A0A1F6C225"/>
<sequence>MAKNIFEELIEETEKILGGSFRIEAKTEGCDFCLKDFGKEKIRKSFQKTVKFVMKNTRLKNFCFREEEIGKPASLASAFLKLVCSGMNFLSRDGQYDDQKHVLECVGCQITFLKTAEYFTAQLISEKESGWPATVKRIFKKIFKKFFDFRRKTADREEIDAAATSLISLLCLGAFINSKEKWETVKKYFPLFGEREIKTEEVIIALIKATDNKRNNLNPEEFENVLKKLVQ</sequence>
<dbReference type="STRING" id="1798473.A3G50_02940"/>
<comment type="caution">
    <text evidence="1">The sequence shown here is derived from an EMBL/GenBank/DDBJ whole genome shotgun (WGS) entry which is preliminary data.</text>
</comment>
<dbReference type="Proteomes" id="UP000176633">
    <property type="component" value="Unassembled WGS sequence"/>
</dbReference>
<evidence type="ECO:0000313" key="1">
    <source>
        <dbReference type="EMBL" id="OGG42827.1"/>
    </source>
</evidence>
<organism evidence="1 2">
    <name type="scientific">Candidatus Jorgensenbacteria bacterium RIFCSPLOWO2_12_FULL_42_11</name>
    <dbReference type="NCBI Taxonomy" id="1798473"/>
    <lineage>
        <taxon>Bacteria</taxon>
        <taxon>Candidatus Joergenseniibacteriota</taxon>
    </lineage>
</organism>